<dbReference type="Proteomes" id="UP001062776">
    <property type="component" value="Unassembled WGS sequence"/>
</dbReference>
<dbReference type="PANTHER" id="PTHR30007">
    <property type="entry name" value="PHP DOMAIN PROTEIN"/>
    <property type="match status" value="1"/>
</dbReference>
<gene>
    <name evidence="4" type="ORF">AA0535_2178</name>
</gene>
<accession>A0ABQ0Q4H5</accession>
<keyword evidence="5" id="KW-1185">Reference proteome</keyword>
<keyword evidence="1" id="KW-0472">Membrane</keyword>
<name>A0ABQ0Q4H5_9PROT</name>
<keyword evidence="1" id="KW-1133">Transmembrane helix</keyword>
<dbReference type="InterPro" id="IPR025161">
    <property type="entry name" value="IS402-like_dom"/>
</dbReference>
<feature type="domain" description="Transposase IS4-like" evidence="2">
    <location>
        <begin position="48"/>
        <end position="210"/>
    </location>
</feature>
<evidence type="ECO:0000313" key="5">
    <source>
        <dbReference type="Proteomes" id="UP001062776"/>
    </source>
</evidence>
<dbReference type="PANTHER" id="PTHR30007:SF1">
    <property type="entry name" value="BLR1914 PROTEIN"/>
    <property type="match status" value="1"/>
</dbReference>
<dbReference type="Pfam" id="PF01609">
    <property type="entry name" value="DDE_Tnp_1"/>
    <property type="match status" value="1"/>
</dbReference>
<dbReference type="SUPFAM" id="SSF53098">
    <property type="entry name" value="Ribonuclease H-like"/>
    <property type="match status" value="1"/>
</dbReference>
<dbReference type="InterPro" id="IPR012337">
    <property type="entry name" value="RNaseH-like_sf"/>
</dbReference>
<dbReference type="EMBL" id="BAPV01000037">
    <property type="protein sequence ID" value="GBQ91020.1"/>
    <property type="molecule type" value="Genomic_DNA"/>
</dbReference>
<feature type="transmembrane region" description="Helical" evidence="1">
    <location>
        <begin position="195"/>
        <end position="212"/>
    </location>
</feature>
<protein>
    <submittedName>
        <fullName evidence="4">Transposase</fullName>
    </submittedName>
</protein>
<reference evidence="4" key="1">
    <citation type="submission" date="2013-04" db="EMBL/GenBank/DDBJ databases">
        <title>The genome sequencing project of 58 acetic acid bacteria.</title>
        <authorList>
            <person name="Okamoto-Kainuma A."/>
            <person name="Ishikawa M."/>
            <person name="Umino S."/>
            <person name="Koizumi Y."/>
            <person name="Shiwa Y."/>
            <person name="Yoshikawa H."/>
            <person name="Matsutani M."/>
            <person name="Matsushita K."/>
        </authorList>
    </citation>
    <scope>NUCLEOTIDE SEQUENCE</scope>
    <source>
        <strain evidence="4">NRIC 0535</strain>
    </source>
</reference>
<keyword evidence="1" id="KW-0812">Transmembrane</keyword>
<organism evidence="4 5">
    <name type="scientific">Asaia krungthepensis NRIC 0535</name>
    <dbReference type="NCBI Taxonomy" id="1307925"/>
    <lineage>
        <taxon>Bacteria</taxon>
        <taxon>Pseudomonadati</taxon>
        <taxon>Pseudomonadota</taxon>
        <taxon>Alphaproteobacteria</taxon>
        <taxon>Acetobacterales</taxon>
        <taxon>Acetobacteraceae</taxon>
        <taxon>Asaia</taxon>
    </lineage>
</organism>
<sequence>MNRNGLRWRDAPREYGSHKTLYNRWKRWGAMGIFARMMDGLAAGRLDHQTIMMDAAYLKAHRTASSLQIKKGGPGRLIGRTKGGMNTKLHAVTDRNGRPIRFLMTVGQISDYTGAAALLDDLPAAKWLLADRGYDADWFRNGLEEKGIRPCIPGRRSRTTPVSYDKRKYRRRNRIEIMFGRLKDWRRVATCDNRCLAVFFSAICLAATVMFWL</sequence>
<evidence type="ECO:0000256" key="1">
    <source>
        <dbReference type="SAM" id="Phobius"/>
    </source>
</evidence>
<feature type="domain" description="Insertion element IS402-like" evidence="3">
    <location>
        <begin position="2"/>
        <end position="38"/>
    </location>
</feature>
<evidence type="ECO:0000313" key="4">
    <source>
        <dbReference type="EMBL" id="GBQ91020.1"/>
    </source>
</evidence>
<dbReference type="InterPro" id="IPR002559">
    <property type="entry name" value="Transposase_11"/>
</dbReference>
<dbReference type="Pfam" id="PF13340">
    <property type="entry name" value="DUF4096"/>
    <property type="match status" value="1"/>
</dbReference>
<dbReference type="NCBIfam" id="NF033580">
    <property type="entry name" value="transpos_IS5_3"/>
    <property type="match status" value="1"/>
</dbReference>
<proteinExistence type="predicted"/>
<comment type="caution">
    <text evidence="4">The sequence shown here is derived from an EMBL/GenBank/DDBJ whole genome shotgun (WGS) entry which is preliminary data.</text>
</comment>
<evidence type="ECO:0000259" key="2">
    <source>
        <dbReference type="Pfam" id="PF01609"/>
    </source>
</evidence>
<evidence type="ECO:0000259" key="3">
    <source>
        <dbReference type="Pfam" id="PF13340"/>
    </source>
</evidence>